<dbReference type="AlphaFoldDB" id="R0LBT7"/>
<gene>
    <name evidence="2" type="ORF">Anapl_08491</name>
</gene>
<evidence type="ECO:0000313" key="3">
    <source>
        <dbReference type="Proteomes" id="UP000296049"/>
    </source>
</evidence>
<evidence type="ECO:0000256" key="1">
    <source>
        <dbReference type="SAM" id="MobiDB-lite"/>
    </source>
</evidence>
<feature type="region of interest" description="Disordered" evidence="1">
    <location>
        <begin position="222"/>
        <end position="256"/>
    </location>
</feature>
<dbReference type="Proteomes" id="UP000296049">
    <property type="component" value="Unassembled WGS sequence"/>
</dbReference>
<dbReference type="EMBL" id="KB742884">
    <property type="protein sequence ID" value="EOB03174.1"/>
    <property type="molecule type" value="Genomic_DNA"/>
</dbReference>
<proteinExistence type="predicted"/>
<evidence type="ECO:0000313" key="2">
    <source>
        <dbReference type="EMBL" id="EOB03174.1"/>
    </source>
</evidence>
<name>R0LBT7_ANAPL</name>
<accession>R0LBT7</accession>
<organism evidence="2 3">
    <name type="scientific">Anas platyrhynchos</name>
    <name type="common">Mallard</name>
    <name type="synonym">Anas boschas</name>
    <dbReference type="NCBI Taxonomy" id="8839"/>
    <lineage>
        <taxon>Eukaryota</taxon>
        <taxon>Metazoa</taxon>
        <taxon>Chordata</taxon>
        <taxon>Craniata</taxon>
        <taxon>Vertebrata</taxon>
        <taxon>Euteleostomi</taxon>
        <taxon>Archelosauria</taxon>
        <taxon>Archosauria</taxon>
        <taxon>Dinosauria</taxon>
        <taxon>Saurischia</taxon>
        <taxon>Theropoda</taxon>
        <taxon>Coelurosauria</taxon>
        <taxon>Aves</taxon>
        <taxon>Neognathae</taxon>
        <taxon>Galloanserae</taxon>
        <taxon>Anseriformes</taxon>
        <taxon>Anatidae</taxon>
        <taxon>Anatinae</taxon>
        <taxon>Anas</taxon>
    </lineage>
</organism>
<protein>
    <submittedName>
        <fullName evidence="2">Uncharacterized protein</fullName>
    </submittedName>
</protein>
<sequence>MAVPERAPVLLFTGLHRSVEHGTQGGRSNVQDWTLQAASCASTAVKHTPPLRMHSLSPGGERRARRVQPVVDLFGEGVPEERLLFRKENQFLACLVLPSGKNKFSALPAPDSFPVPQLRFPAAELRSLSWQGYWCSHGEIRVGRICVLKLKSASAVPPYFTGNKPMPENEGALLLSEELALRSARCLTAGGPTGRNGSAGRPVALASAEMCRALATAENPGLVRGRSTLSPGTPKPAENHLQNNKTTPKQPPRGAVNDEPFLFIPLCFAHSRTTNGVPK</sequence>
<keyword evidence="3" id="KW-1185">Reference proteome</keyword>
<reference evidence="3" key="1">
    <citation type="journal article" date="2013" name="Nat. Genet.">
        <title>The duck genome and transcriptome provide insight into an avian influenza virus reservoir species.</title>
        <authorList>
            <person name="Huang Y."/>
            <person name="Li Y."/>
            <person name="Burt D.W."/>
            <person name="Chen H."/>
            <person name="Zhang Y."/>
            <person name="Qian W."/>
            <person name="Kim H."/>
            <person name="Gan S."/>
            <person name="Zhao Y."/>
            <person name="Li J."/>
            <person name="Yi K."/>
            <person name="Feng H."/>
            <person name="Zhu P."/>
            <person name="Li B."/>
            <person name="Liu Q."/>
            <person name="Fairley S."/>
            <person name="Magor K.E."/>
            <person name="Du Z."/>
            <person name="Hu X."/>
            <person name="Goodman L."/>
            <person name="Tafer H."/>
            <person name="Vignal A."/>
            <person name="Lee T."/>
            <person name="Kim K.W."/>
            <person name="Sheng Z."/>
            <person name="An Y."/>
            <person name="Searle S."/>
            <person name="Herrero J."/>
            <person name="Groenen M.A."/>
            <person name="Crooijmans R.P."/>
            <person name="Faraut T."/>
            <person name="Cai Q."/>
            <person name="Webster R.G."/>
            <person name="Aldridge J.R."/>
            <person name="Warren W.C."/>
            <person name="Bartschat S."/>
            <person name="Kehr S."/>
            <person name="Marz M."/>
            <person name="Stadler P.F."/>
            <person name="Smith J."/>
            <person name="Kraus R.H."/>
            <person name="Zhao Y."/>
            <person name="Ren L."/>
            <person name="Fei J."/>
            <person name="Morisson M."/>
            <person name="Kaiser P."/>
            <person name="Griffin D.K."/>
            <person name="Rao M."/>
            <person name="Pitel F."/>
            <person name="Wang J."/>
            <person name="Li N."/>
        </authorList>
    </citation>
    <scope>NUCLEOTIDE SEQUENCE [LARGE SCALE GENOMIC DNA]</scope>
</reference>